<gene>
    <name evidence="1" type="ORF">BSTOLATCC_MIC53894</name>
</gene>
<keyword evidence="2" id="KW-1185">Reference proteome</keyword>
<dbReference type="EMBL" id="CAJZBQ010000053">
    <property type="protein sequence ID" value="CAG9331835.1"/>
    <property type="molecule type" value="Genomic_DNA"/>
</dbReference>
<evidence type="ECO:0000313" key="2">
    <source>
        <dbReference type="Proteomes" id="UP001162131"/>
    </source>
</evidence>
<evidence type="ECO:0000313" key="1">
    <source>
        <dbReference type="EMBL" id="CAG9331835.1"/>
    </source>
</evidence>
<sequence>MDKYFPGYVKGISSAIALMKIDFSQKELTKISEQGPEVADFVKSLQICKRSQDEKEKAKCVAVNLAQGNCKKEFFLVGECIKNLQHPKFPEKDRTQYYCSNVDASLDDCLSSLTSKVLFALSDLPIEASPNIREID</sequence>
<name>A0AAU9K0R0_9CILI</name>
<comment type="caution">
    <text evidence="1">The sequence shown here is derived from an EMBL/GenBank/DDBJ whole genome shotgun (WGS) entry which is preliminary data.</text>
</comment>
<reference evidence="1" key="1">
    <citation type="submission" date="2021-09" db="EMBL/GenBank/DDBJ databases">
        <authorList>
            <consortium name="AG Swart"/>
            <person name="Singh M."/>
            <person name="Singh A."/>
            <person name="Seah K."/>
            <person name="Emmerich C."/>
        </authorList>
    </citation>
    <scope>NUCLEOTIDE SEQUENCE</scope>
    <source>
        <strain evidence="1">ATCC30299</strain>
    </source>
</reference>
<organism evidence="1 2">
    <name type="scientific">Blepharisma stoltei</name>
    <dbReference type="NCBI Taxonomy" id="1481888"/>
    <lineage>
        <taxon>Eukaryota</taxon>
        <taxon>Sar</taxon>
        <taxon>Alveolata</taxon>
        <taxon>Ciliophora</taxon>
        <taxon>Postciliodesmatophora</taxon>
        <taxon>Heterotrichea</taxon>
        <taxon>Heterotrichida</taxon>
        <taxon>Blepharismidae</taxon>
        <taxon>Blepharisma</taxon>
    </lineage>
</organism>
<dbReference type="Proteomes" id="UP001162131">
    <property type="component" value="Unassembled WGS sequence"/>
</dbReference>
<proteinExistence type="predicted"/>
<accession>A0AAU9K0R0</accession>
<dbReference type="AlphaFoldDB" id="A0AAU9K0R0"/>
<protein>
    <submittedName>
        <fullName evidence="1">Uncharacterized protein</fullName>
    </submittedName>
</protein>